<organism evidence="3 4">
    <name type="scientific">Noviluteimonas gilva</name>
    <dbReference type="NCBI Taxonomy" id="2682097"/>
    <lineage>
        <taxon>Bacteria</taxon>
        <taxon>Pseudomonadati</taxon>
        <taxon>Pseudomonadota</taxon>
        <taxon>Gammaproteobacteria</taxon>
        <taxon>Lysobacterales</taxon>
        <taxon>Lysobacteraceae</taxon>
        <taxon>Noviluteimonas</taxon>
    </lineage>
</organism>
<feature type="chain" id="PRO_5028870167" evidence="1">
    <location>
        <begin position="22"/>
        <end position="152"/>
    </location>
</feature>
<dbReference type="Pfam" id="PF05433">
    <property type="entry name" value="Rick_17kDa_Anti"/>
    <property type="match status" value="1"/>
</dbReference>
<dbReference type="EMBL" id="WOXT01000002">
    <property type="protein sequence ID" value="MUV14480.1"/>
    <property type="molecule type" value="Genomic_DNA"/>
</dbReference>
<keyword evidence="1" id="KW-0732">Signal</keyword>
<protein>
    <submittedName>
        <fullName evidence="3">Glycine zipper 2TM domain-containing protein</fullName>
    </submittedName>
</protein>
<keyword evidence="4" id="KW-1185">Reference proteome</keyword>
<reference evidence="3 4" key="1">
    <citation type="submission" date="2019-12" db="EMBL/GenBank/DDBJ databases">
        <authorList>
            <person name="Xu J."/>
        </authorList>
    </citation>
    <scope>NUCLEOTIDE SEQUENCE [LARGE SCALE GENOMIC DNA]</scope>
    <source>
        <strain evidence="3 4">HX-5-24</strain>
    </source>
</reference>
<evidence type="ECO:0000256" key="1">
    <source>
        <dbReference type="SAM" id="SignalP"/>
    </source>
</evidence>
<dbReference type="GO" id="GO:0019867">
    <property type="term" value="C:outer membrane"/>
    <property type="evidence" value="ECO:0007669"/>
    <property type="project" value="InterPro"/>
</dbReference>
<feature type="domain" description="Glycine zipper 2TM" evidence="2">
    <location>
        <begin position="62"/>
        <end position="105"/>
    </location>
</feature>
<name>A0A7C9LHZ5_9GAMM</name>
<feature type="signal peptide" evidence="1">
    <location>
        <begin position="1"/>
        <end position="21"/>
    </location>
</feature>
<dbReference type="InterPro" id="IPR008816">
    <property type="entry name" value="Gly_zipper_2TM_dom"/>
</dbReference>
<dbReference type="AlphaFoldDB" id="A0A7C9LHZ5"/>
<accession>A0A7C9LHZ5</accession>
<gene>
    <name evidence="3" type="ORF">GN331_09705</name>
</gene>
<comment type="caution">
    <text evidence="3">The sequence shown here is derived from an EMBL/GenBank/DDBJ whole genome shotgun (WGS) entry which is preliminary data.</text>
</comment>
<sequence>MKMHMLTVAVATLALAGCASTSPSYNGSSGYNTPPPAQSCYDCGTVTRIDAIGGQQTSGTTGAVLGGVVGAVAGHELAKNSSDGKQNAATVAGAVGGAVAGSAIQKNMNKAQSYNVYVRMDNGNTVTLNQADVGGIREGSYVRVYNGRAWVN</sequence>
<dbReference type="Proteomes" id="UP000479692">
    <property type="component" value="Unassembled WGS sequence"/>
</dbReference>
<proteinExistence type="predicted"/>
<evidence type="ECO:0000313" key="3">
    <source>
        <dbReference type="EMBL" id="MUV14480.1"/>
    </source>
</evidence>
<dbReference type="RefSeq" id="WP_156641766.1">
    <property type="nucleotide sequence ID" value="NZ_WOXT01000002.1"/>
</dbReference>
<evidence type="ECO:0000259" key="2">
    <source>
        <dbReference type="Pfam" id="PF05433"/>
    </source>
</evidence>
<evidence type="ECO:0000313" key="4">
    <source>
        <dbReference type="Proteomes" id="UP000479692"/>
    </source>
</evidence>
<dbReference type="PROSITE" id="PS51257">
    <property type="entry name" value="PROKAR_LIPOPROTEIN"/>
    <property type="match status" value="1"/>
</dbReference>